<evidence type="ECO:0000259" key="9">
    <source>
        <dbReference type="Pfam" id="PF01545"/>
    </source>
</evidence>
<dbReference type="GO" id="GO:0005886">
    <property type="term" value="C:plasma membrane"/>
    <property type="evidence" value="ECO:0007669"/>
    <property type="project" value="TreeGrafter"/>
</dbReference>
<dbReference type="AlphaFoldDB" id="A0A5J4JJT4"/>
<evidence type="ECO:0000259" key="10">
    <source>
        <dbReference type="Pfam" id="PF16916"/>
    </source>
</evidence>
<evidence type="ECO:0000313" key="11">
    <source>
        <dbReference type="EMBL" id="GER70647.1"/>
    </source>
</evidence>
<dbReference type="SUPFAM" id="SSF160240">
    <property type="entry name" value="Cation efflux protein cytoplasmic domain-like"/>
    <property type="match status" value="1"/>
</dbReference>
<keyword evidence="5 8" id="KW-1133">Transmembrane helix</keyword>
<dbReference type="Pfam" id="PF01545">
    <property type="entry name" value="Cation_efflux"/>
    <property type="match status" value="1"/>
</dbReference>
<feature type="domain" description="Cation efflux protein cytoplasmic" evidence="10">
    <location>
        <begin position="219"/>
        <end position="292"/>
    </location>
</feature>
<reference evidence="11 12" key="1">
    <citation type="submission" date="2019-09" db="EMBL/GenBank/DDBJ databases">
        <title>Draft genome sequence of Bacillus sp. JC-7.</title>
        <authorList>
            <person name="Tanaka N."/>
            <person name="Shiwa Y."/>
            <person name="Fujita N."/>
            <person name="Tanasupawat S."/>
        </authorList>
    </citation>
    <scope>NUCLEOTIDE SEQUENCE [LARGE SCALE GENOMIC DNA]</scope>
    <source>
        <strain evidence="11 12">JC-7</strain>
    </source>
</reference>
<dbReference type="Pfam" id="PF16916">
    <property type="entry name" value="ZT_dimer"/>
    <property type="match status" value="1"/>
</dbReference>
<dbReference type="NCBIfam" id="TIGR01297">
    <property type="entry name" value="CDF"/>
    <property type="match status" value="1"/>
</dbReference>
<evidence type="ECO:0000256" key="7">
    <source>
        <dbReference type="ARBA" id="ARBA00023136"/>
    </source>
</evidence>
<name>A0A5J4JJT4_9BACI</name>
<proteinExistence type="inferred from homology"/>
<keyword evidence="7 8" id="KW-0472">Membrane</keyword>
<comment type="similarity">
    <text evidence="2">Belongs to the cation diffusion facilitator (CDF) transporter (TC 2.A.4) family. SLC30A subfamily.</text>
</comment>
<comment type="caution">
    <text evidence="11">The sequence shown here is derived from an EMBL/GenBank/DDBJ whole genome shotgun (WGS) entry which is preliminary data.</text>
</comment>
<dbReference type="InterPro" id="IPR058533">
    <property type="entry name" value="Cation_efflux_TM"/>
</dbReference>
<feature type="transmembrane region" description="Helical" evidence="8">
    <location>
        <begin position="84"/>
        <end position="108"/>
    </location>
</feature>
<dbReference type="InterPro" id="IPR002524">
    <property type="entry name" value="Cation_efflux"/>
</dbReference>
<dbReference type="Gene3D" id="1.20.1510.10">
    <property type="entry name" value="Cation efflux protein transmembrane domain"/>
    <property type="match status" value="1"/>
</dbReference>
<evidence type="ECO:0000256" key="3">
    <source>
        <dbReference type="ARBA" id="ARBA00022448"/>
    </source>
</evidence>
<keyword evidence="12" id="KW-1185">Reference proteome</keyword>
<sequence>MMDYDYHHLPHVKVQSKSRTALWATLLLTLFFTFVEIAGGLISHSLALLSDSAHMASDVIALLFSMLALFMATRPPNRKYTFGYLRFEIIASLLNGLTLTAIAIGIFIEGIKRFIHPQTIDFKWMLIIASIGLVVNIALTVVLHRSTKEEENLNVKSALWHFIGDLLNSAGVIISALLIYFTGMNFFDPLISIIIGGVIFYGGAKIIRESYLILMDTVPDGFDLEQIRADMYAIEGIEDVHDMHLWNISSDHCSLTAHVFVKNGCEPLHVILAVNQMLEIKYGIRHTTIQTEDPAIHDHADYLRQKNV</sequence>
<dbReference type="PANTHER" id="PTHR11562">
    <property type="entry name" value="CATION EFFLUX PROTEIN/ ZINC TRANSPORTER"/>
    <property type="match status" value="1"/>
</dbReference>
<feature type="transmembrane region" description="Helical" evidence="8">
    <location>
        <begin position="158"/>
        <end position="180"/>
    </location>
</feature>
<evidence type="ECO:0000256" key="8">
    <source>
        <dbReference type="SAM" id="Phobius"/>
    </source>
</evidence>
<dbReference type="PANTHER" id="PTHR11562:SF17">
    <property type="entry name" value="RE54080P-RELATED"/>
    <property type="match status" value="1"/>
</dbReference>
<dbReference type="InterPro" id="IPR027469">
    <property type="entry name" value="Cation_efflux_TMD_sf"/>
</dbReference>
<evidence type="ECO:0000256" key="1">
    <source>
        <dbReference type="ARBA" id="ARBA00004141"/>
    </source>
</evidence>
<evidence type="ECO:0000256" key="2">
    <source>
        <dbReference type="ARBA" id="ARBA00008873"/>
    </source>
</evidence>
<evidence type="ECO:0000256" key="4">
    <source>
        <dbReference type="ARBA" id="ARBA00022692"/>
    </source>
</evidence>
<feature type="transmembrane region" description="Helical" evidence="8">
    <location>
        <begin position="54"/>
        <end position="72"/>
    </location>
</feature>
<evidence type="ECO:0000256" key="6">
    <source>
        <dbReference type="ARBA" id="ARBA00023065"/>
    </source>
</evidence>
<dbReference type="Proteomes" id="UP000391919">
    <property type="component" value="Unassembled WGS sequence"/>
</dbReference>
<dbReference type="InterPro" id="IPR050681">
    <property type="entry name" value="CDF/SLC30A"/>
</dbReference>
<feature type="transmembrane region" description="Helical" evidence="8">
    <location>
        <begin position="124"/>
        <end position="146"/>
    </location>
</feature>
<accession>A0A5J4JJT4</accession>
<keyword evidence="4 8" id="KW-0812">Transmembrane</keyword>
<evidence type="ECO:0000313" key="12">
    <source>
        <dbReference type="Proteomes" id="UP000391919"/>
    </source>
</evidence>
<protein>
    <submittedName>
        <fullName evidence="11">Cation transporter</fullName>
    </submittedName>
</protein>
<gene>
    <name evidence="11" type="ORF">BpJC7_19500</name>
</gene>
<keyword evidence="3" id="KW-0813">Transport</keyword>
<dbReference type="InterPro" id="IPR036837">
    <property type="entry name" value="Cation_efflux_CTD_sf"/>
</dbReference>
<organism evidence="11 12">
    <name type="scientific">Weizmannia acidilactici</name>
    <dbReference type="NCBI Taxonomy" id="2607726"/>
    <lineage>
        <taxon>Bacteria</taxon>
        <taxon>Bacillati</taxon>
        <taxon>Bacillota</taxon>
        <taxon>Bacilli</taxon>
        <taxon>Bacillales</taxon>
        <taxon>Bacillaceae</taxon>
        <taxon>Heyndrickxia</taxon>
    </lineage>
</organism>
<dbReference type="SUPFAM" id="SSF161111">
    <property type="entry name" value="Cation efflux protein transmembrane domain-like"/>
    <property type="match status" value="1"/>
</dbReference>
<feature type="transmembrane region" description="Helical" evidence="8">
    <location>
        <begin position="21"/>
        <end position="42"/>
    </location>
</feature>
<evidence type="ECO:0000256" key="5">
    <source>
        <dbReference type="ARBA" id="ARBA00022989"/>
    </source>
</evidence>
<feature type="transmembrane region" description="Helical" evidence="8">
    <location>
        <begin position="186"/>
        <end position="204"/>
    </location>
</feature>
<keyword evidence="6" id="KW-0406">Ion transport</keyword>
<comment type="subcellular location">
    <subcellularLocation>
        <location evidence="1">Membrane</location>
        <topology evidence="1">Multi-pass membrane protein</topology>
    </subcellularLocation>
</comment>
<dbReference type="GO" id="GO:0005385">
    <property type="term" value="F:zinc ion transmembrane transporter activity"/>
    <property type="evidence" value="ECO:0007669"/>
    <property type="project" value="TreeGrafter"/>
</dbReference>
<dbReference type="EMBL" id="BKZQ01000024">
    <property type="protein sequence ID" value="GER70647.1"/>
    <property type="molecule type" value="Genomic_DNA"/>
</dbReference>
<feature type="domain" description="Cation efflux protein transmembrane" evidence="9">
    <location>
        <begin position="22"/>
        <end position="215"/>
    </location>
</feature>
<dbReference type="InterPro" id="IPR027470">
    <property type="entry name" value="Cation_efflux_CTD"/>
</dbReference>